<dbReference type="EMBL" id="LRGB01001348">
    <property type="protein sequence ID" value="KZS12772.1"/>
    <property type="molecule type" value="Genomic_DNA"/>
</dbReference>
<reference evidence="1 2" key="1">
    <citation type="submission" date="2016-03" db="EMBL/GenBank/DDBJ databases">
        <title>EvidentialGene: Evidence-directed Construction of Genes on Genomes.</title>
        <authorList>
            <person name="Gilbert D.G."/>
            <person name="Choi J.-H."/>
            <person name="Mockaitis K."/>
            <person name="Colbourne J."/>
            <person name="Pfrender M."/>
        </authorList>
    </citation>
    <scope>NUCLEOTIDE SEQUENCE [LARGE SCALE GENOMIC DNA]</scope>
    <source>
        <strain evidence="1 2">Xinb3</strain>
        <tissue evidence="1">Complete organism</tissue>
    </source>
</reference>
<evidence type="ECO:0000313" key="2">
    <source>
        <dbReference type="Proteomes" id="UP000076858"/>
    </source>
</evidence>
<dbReference type="AlphaFoldDB" id="A0A162C8I0"/>
<gene>
    <name evidence="1" type="ORF">APZ42_022041</name>
</gene>
<name>A0A162C8I0_9CRUS</name>
<proteinExistence type="predicted"/>
<keyword evidence="2" id="KW-1185">Reference proteome</keyword>
<dbReference type="Proteomes" id="UP000076858">
    <property type="component" value="Unassembled WGS sequence"/>
</dbReference>
<protein>
    <submittedName>
        <fullName evidence="1">Uncharacterized protein</fullName>
    </submittedName>
</protein>
<comment type="caution">
    <text evidence="1">The sequence shown here is derived from an EMBL/GenBank/DDBJ whole genome shotgun (WGS) entry which is preliminary data.</text>
</comment>
<evidence type="ECO:0000313" key="1">
    <source>
        <dbReference type="EMBL" id="KZS12772.1"/>
    </source>
</evidence>
<accession>A0A162C8I0</accession>
<organism evidence="1 2">
    <name type="scientific">Daphnia magna</name>
    <dbReference type="NCBI Taxonomy" id="35525"/>
    <lineage>
        <taxon>Eukaryota</taxon>
        <taxon>Metazoa</taxon>
        <taxon>Ecdysozoa</taxon>
        <taxon>Arthropoda</taxon>
        <taxon>Crustacea</taxon>
        <taxon>Branchiopoda</taxon>
        <taxon>Diplostraca</taxon>
        <taxon>Cladocera</taxon>
        <taxon>Anomopoda</taxon>
        <taxon>Daphniidae</taxon>
        <taxon>Daphnia</taxon>
    </lineage>
</organism>
<sequence length="266" mass="29739">MNSSLFVAVGQINHKESLPLHLDLLPACQNPEEFADEWSYLFPPDNVAYVYVKKRPSPLTFFSRLMFDSWYSSSTKLPMMPKVIIPSFCILFFALAMMTDQADAERCAPTKYRMIPVMKVLGLWRPIGYCEDSSRANPCCGKGKCDAFCRNCVGGCRKKTAQVTGDETKNPTTTGNRQVISMETMEDMAVGGMLVADAFHPATVDAGIRMIPFTTSDPQIKKKSKTYLYDHIFGRRGSSLRYGGEFGRPFGIGYGRPHFSRPTAAF</sequence>
<dbReference type="Gene3D" id="3.30.70.2800">
    <property type="match status" value="1"/>
</dbReference>